<protein>
    <submittedName>
        <fullName evidence="1">Uncharacterized protein</fullName>
    </submittedName>
</protein>
<sequence>MGGCVERGRIQCEKLFFTNVVWFNEFKATGNFFPHLSQADSTPFYDVKRGLIEPDNCTNIQLNFYKAARVRPIRLLTFGK</sequence>
<organism evidence="1">
    <name type="scientific">Octopus bimaculoides</name>
    <name type="common">California two-spotted octopus</name>
    <dbReference type="NCBI Taxonomy" id="37653"/>
    <lineage>
        <taxon>Eukaryota</taxon>
        <taxon>Metazoa</taxon>
        <taxon>Spiralia</taxon>
        <taxon>Lophotrochozoa</taxon>
        <taxon>Mollusca</taxon>
        <taxon>Cephalopoda</taxon>
        <taxon>Coleoidea</taxon>
        <taxon>Octopodiformes</taxon>
        <taxon>Octopoda</taxon>
        <taxon>Incirrata</taxon>
        <taxon>Octopodidae</taxon>
        <taxon>Octopus</taxon>
    </lineage>
</organism>
<gene>
    <name evidence="1" type="ORF">OCBIM_22035936mg</name>
</gene>
<dbReference type="EMBL" id="KQ422614">
    <property type="protein sequence ID" value="KOF74570.1"/>
    <property type="molecule type" value="Genomic_DNA"/>
</dbReference>
<dbReference type="AlphaFoldDB" id="A0A0L8GDG2"/>
<name>A0A0L8GDG2_OCTBM</name>
<reference evidence="1" key="1">
    <citation type="submission" date="2015-07" db="EMBL/GenBank/DDBJ databases">
        <title>MeaNS - Measles Nucleotide Surveillance Program.</title>
        <authorList>
            <person name="Tran T."/>
            <person name="Druce J."/>
        </authorList>
    </citation>
    <scope>NUCLEOTIDE SEQUENCE</scope>
    <source>
        <strain evidence="1">UCB-OBI-ISO-001</strain>
        <tissue evidence="1">Gonad</tissue>
    </source>
</reference>
<evidence type="ECO:0000313" key="1">
    <source>
        <dbReference type="EMBL" id="KOF74570.1"/>
    </source>
</evidence>
<proteinExistence type="predicted"/>
<accession>A0A0L8GDG2</accession>